<dbReference type="PANTHER" id="PTHR11895">
    <property type="entry name" value="TRANSAMIDASE"/>
    <property type="match status" value="1"/>
</dbReference>
<dbReference type="RefSeq" id="WP_188725137.1">
    <property type="nucleotide sequence ID" value="NZ_BMJD01000015.1"/>
</dbReference>
<proteinExistence type="predicted"/>
<dbReference type="InterPro" id="IPR000120">
    <property type="entry name" value="Amidase"/>
</dbReference>
<organism evidence="2 3">
    <name type="scientific">Lentibacillus populi</name>
    <dbReference type="NCBI Taxonomy" id="1827502"/>
    <lineage>
        <taxon>Bacteria</taxon>
        <taxon>Bacillati</taxon>
        <taxon>Bacillota</taxon>
        <taxon>Bacilli</taxon>
        <taxon>Bacillales</taxon>
        <taxon>Bacillaceae</taxon>
        <taxon>Lentibacillus</taxon>
    </lineage>
</organism>
<dbReference type="PANTHER" id="PTHR11895:SF176">
    <property type="entry name" value="AMIDASE AMID-RELATED"/>
    <property type="match status" value="1"/>
</dbReference>
<reference evidence="2" key="2">
    <citation type="submission" date="2020-09" db="EMBL/GenBank/DDBJ databases">
        <authorList>
            <person name="Sun Q."/>
            <person name="Zhou Y."/>
        </authorList>
    </citation>
    <scope>NUCLEOTIDE SEQUENCE</scope>
    <source>
        <strain evidence="2">CGMCC 1.15454</strain>
    </source>
</reference>
<dbReference type="AlphaFoldDB" id="A0A9W5TY74"/>
<dbReference type="PROSITE" id="PS00571">
    <property type="entry name" value="AMIDASES"/>
    <property type="match status" value="1"/>
</dbReference>
<feature type="domain" description="Amidase" evidence="1">
    <location>
        <begin position="28"/>
        <end position="451"/>
    </location>
</feature>
<dbReference type="Pfam" id="PF01425">
    <property type="entry name" value="Amidase"/>
    <property type="match status" value="1"/>
</dbReference>
<name>A0A9W5TY74_9BACI</name>
<dbReference type="Gene3D" id="3.90.1300.10">
    <property type="entry name" value="Amidase signature (AS) domain"/>
    <property type="match status" value="1"/>
</dbReference>
<dbReference type="InterPro" id="IPR023631">
    <property type="entry name" value="Amidase_dom"/>
</dbReference>
<dbReference type="InterPro" id="IPR020556">
    <property type="entry name" value="Amidase_CS"/>
</dbReference>
<dbReference type="GO" id="GO:0003824">
    <property type="term" value="F:catalytic activity"/>
    <property type="evidence" value="ECO:0007669"/>
    <property type="project" value="InterPro"/>
</dbReference>
<protein>
    <submittedName>
        <fullName evidence="2">Amidase</fullName>
    </submittedName>
</protein>
<keyword evidence="3" id="KW-1185">Reference proteome</keyword>
<evidence type="ECO:0000259" key="1">
    <source>
        <dbReference type="Pfam" id="PF01425"/>
    </source>
</evidence>
<gene>
    <name evidence="2" type="ORF">GCM10011409_21630</name>
</gene>
<sequence>MDKHRGLYANSIAGLSVKMKDGGVSPTELVKDLIARIERIDKDLNSFITFNRNALVIAEEREQELQFGKYRGPLHGIPIGLKDVIFTKGIRTTMGSEIFKDYIPAKDAFVVEQLKKAGAIIVGKLNTHQFAYGPTGDRSYYGVVANPHDKSKMSGGSSSGSAAAVAACLCYGALGTDTGGSIRIPSSFCGIVGMKPTYGSISKRGVYPLSWVLDHVGPMTRTITDNAIMLNAIIAYDKEDPDAIYRKPEDYTRLIGKDVKDIKIGIPEEFYYEDLDAEVDTCIQDAIKCLERLGVKMTTVNIPSMHEFSEAHKVILRSDAYAIHAQNLLDYPTKWDDEVKERLITALDTKGYDYAKAMRTQKLAKQEYREVLDTVDALITPTMSILPPNINERHTGKDKSDEHHIRWTITKLTAPTNLSGFPSLTLPCGFSADRMPIGVQLIGKEFDEAKLYQIGYALEQALLVEVPVFD</sequence>
<dbReference type="EMBL" id="BMJD01000015">
    <property type="protein sequence ID" value="GGB43720.1"/>
    <property type="molecule type" value="Genomic_DNA"/>
</dbReference>
<dbReference type="SUPFAM" id="SSF75304">
    <property type="entry name" value="Amidase signature (AS) enzymes"/>
    <property type="match status" value="1"/>
</dbReference>
<evidence type="ECO:0000313" key="3">
    <source>
        <dbReference type="Proteomes" id="UP000621492"/>
    </source>
</evidence>
<comment type="caution">
    <text evidence="2">The sequence shown here is derived from an EMBL/GenBank/DDBJ whole genome shotgun (WGS) entry which is preliminary data.</text>
</comment>
<dbReference type="InterPro" id="IPR036928">
    <property type="entry name" value="AS_sf"/>
</dbReference>
<dbReference type="Proteomes" id="UP000621492">
    <property type="component" value="Unassembled WGS sequence"/>
</dbReference>
<accession>A0A9W5TY74</accession>
<reference evidence="2" key="1">
    <citation type="journal article" date="2014" name="Int. J. Syst. Evol. Microbiol.">
        <title>Complete genome sequence of Corynebacterium casei LMG S-19264T (=DSM 44701T), isolated from a smear-ripened cheese.</title>
        <authorList>
            <consortium name="US DOE Joint Genome Institute (JGI-PGF)"/>
            <person name="Walter F."/>
            <person name="Albersmeier A."/>
            <person name="Kalinowski J."/>
            <person name="Ruckert C."/>
        </authorList>
    </citation>
    <scope>NUCLEOTIDE SEQUENCE</scope>
    <source>
        <strain evidence="2">CGMCC 1.15454</strain>
    </source>
</reference>
<evidence type="ECO:0000313" key="2">
    <source>
        <dbReference type="EMBL" id="GGB43720.1"/>
    </source>
</evidence>